<name>A0ABZ0CPV5_9BURK</name>
<sequence length="66" mass="7180">MVLYHYCCMHLVDGIRVINGGSMTLDKAIETPEEYERARQCISAHVAPTHPGGVVLLTLNKLGGAE</sequence>
<proteinExistence type="predicted"/>
<dbReference type="Proteomes" id="UP001303946">
    <property type="component" value="Chromosome"/>
</dbReference>
<gene>
    <name evidence="1" type="ORF">RXV79_16705</name>
</gene>
<organism evidence="1 2">
    <name type="scientific">Piscinibacter gummiphilus</name>
    <dbReference type="NCBI Taxonomy" id="946333"/>
    <lineage>
        <taxon>Bacteria</taxon>
        <taxon>Pseudomonadati</taxon>
        <taxon>Pseudomonadota</taxon>
        <taxon>Betaproteobacteria</taxon>
        <taxon>Burkholderiales</taxon>
        <taxon>Sphaerotilaceae</taxon>
        <taxon>Piscinibacter</taxon>
    </lineage>
</organism>
<dbReference type="EMBL" id="CP136336">
    <property type="protein sequence ID" value="WOB06561.1"/>
    <property type="molecule type" value="Genomic_DNA"/>
</dbReference>
<evidence type="ECO:0000313" key="2">
    <source>
        <dbReference type="Proteomes" id="UP001303946"/>
    </source>
</evidence>
<keyword evidence="2" id="KW-1185">Reference proteome</keyword>
<dbReference type="RefSeq" id="WP_316699063.1">
    <property type="nucleotide sequence ID" value="NZ_CP136336.1"/>
</dbReference>
<protein>
    <submittedName>
        <fullName evidence="1">Uncharacterized protein</fullName>
    </submittedName>
</protein>
<accession>A0ABZ0CPV5</accession>
<reference evidence="1 2" key="1">
    <citation type="submission" date="2023-10" db="EMBL/GenBank/DDBJ databases">
        <title>Bacteria for the degradation of biodegradable plastic PBAT(Polybutylene adipate terephthalate).</title>
        <authorList>
            <person name="Weon H.-Y."/>
            <person name="Yeon J."/>
        </authorList>
    </citation>
    <scope>NUCLEOTIDE SEQUENCE [LARGE SCALE GENOMIC DNA]</scope>
    <source>
        <strain evidence="1 2">SBD 7-3</strain>
    </source>
</reference>
<evidence type="ECO:0000313" key="1">
    <source>
        <dbReference type="EMBL" id="WOB06561.1"/>
    </source>
</evidence>